<keyword evidence="4" id="KW-1185">Reference proteome</keyword>
<evidence type="ECO:0000256" key="1">
    <source>
        <dbReference type="PROSITE-ProRule" id="PRU00175"/>
    </source>
</evidence>
<dbReference type="InterPro" id="IPR013083">
    <property type="entry name" value="Znf_RING/FYVE/PHD"/>
</dbReference>
<dbReference type="EMBL" id="VICG01000003">
    <property type="protein sequence ID" value="KAA8574249.1"/>
    <property type="molecule type" value="Genomic_DNA"/>
</dbReference>
<dbReference type="SUPFAM" id="SSF57850">
    <property type="entry name" value="RING/U-box"/>
    <property type="match status" value="1"/>
</dbReference>
<evidence type="ECO:0000313" key="4">
    <source>
        <dbReference type="Proteomes" id="UP000322873"/>
    </source>
</evidence>
<evidence type="ECO:0000313" key="3">
    <source>
        <dbReference type="EMBL" id="KAA8574249.1"/>
    </source>
</evidence>
<dbReference type="InterPro" id="IPR001841">
    <property type="entry name" value="Znf_RING"/>
</dbReference>
<accession>A0A5M9K1E8</accession>
<comment type="caution">
    <text evidence="3">The sequence shown here is derived from an EMBL/GenBank/DDBJ whole genome shotgun (WGS) entry which is preliminary data.</text>
</comment>
<protein>
    <recommendedName>
        <fullName evidence="2">RING-type domain-containing protein</fullName>
    </recommendedName>
</protein>
<dbReference type="Gene3D" id="3.30.40.10">
    <property type="entry name" value="Zinc/RING finger domain, C3HC4 (zinc finger)"/>
    <property type="match status" value="1"/>
</dbReference>
<gene>
    <name evidence="3" type="ORF">EYC84_005749</name>
</gene>
<name>A0A5M9K1E8_MONFR</name>
<dbReference type="GO" id="GO:0008270">
    <property type="term" value="F:zinc ion binding"/>
    <property type="evidence" value="ECO:0007669"/>
    <property type="project" value="UniProtKB-KW"/>
</dbReference>
<proteinExistence type="predicted"/>
<dbReference type="PROSITE" id="PS50089">
    <property type="entry name" value="ZF_RING_2"/>
    <property type="match status" value="1"/>
</dbReference>
<evidence type="ECO:0000259" key="2">
    <source>
        <dbReference type="PROSITE" id="PS50089"/>
    </source>
</evidence>
<dbReference type="VEuPathDB" id="FungiDB:MFRU_001g00130"/>
<keyword evidence="1" id="KW-0479">Metal-binding</keyword>
<reference evidence="3 4" key="1">
    <citation type="submission" date="2019-06" db="EMBL/GenBank/DDBJ databases">
        <title>Genome Sequence of the Brown Rot Fungal Pathogen Monilinia fructicola.</title>
        <authorList>
            <person name="De Miccolis Angelini R.M."/>
            <person name="Landi L."/>
            <person name="Abate D."/>
            <person name="Pollastro S."/>
            <person name="Romanazzi G."/>
            <person name="Faretra F."/>
        </authorList>
    </citation>
    <scope>NUCLEOTIDE SEQUENCE [LARGE SCALE GENOMIC DNA]</scope>
    <source>
        <strain evidence="3 4">Mfrc123</strain>
    </source>
</reference>
<keyword evidence="1" id="KW-0862">Zinc</keyword>
<keyword evidence="1" id="KW-0863">Zinc-finger</keyword>
<feature type="domain" description="RING-type" evidence="2">
    <location>
        <begin position="538"/>
        <end position="583"/>
    </location>
</feature>
<dbReference type="CDD" id="cd16448">
    <property type="entry name" value="RING-H2"/>
    <property type="match status" value="1"/>
</dbReference>
<organism evidence="3 4">
    <name type="scientific">Monilinia fructicola</name>
    <name type="common">Brown rot fungus</name>
    <name type="synonym">Ciboria fructicola</name>
    <dbReference type="NCBI Taxonomy" id="38448"/>
    <lineage>
        <taxon>Eukaryota</taxon>
        <taxon>Fungi</taxon>
        <taxon>Dikarya</taxon>
        <taxon>Ascomycota</taxon>
        <taxon>Pezizomycotina</taxon>
        <taxon>Leotiomycetes</taxon>
        <taxon>Helotiales</taxon>
        <taxon>Sclerotiniaceae</taxon>
        <taxon>Monilinia</taxon>
    </lineage>
</organism>
<dbReference type="Proteomes" id="UP000322873">
    <property type="component" value="Unassembled WGS sequence"/>
</dbReference>
<sequence>MPPPPRPATQKERAERAQLQWNSHQRIRRARLKFLTEKTTGPEGFDVIKQMGDYAAGEGNVERKLLAMSKGEVKRHIDAGKNSDRWFLGKNMLGEDSPRDAIGLLGLLATANVGDKFIESYFKDTNQDSAWLFRNQFEGHPADYPPWTTQTDDTSSKLRHFHTMVDALAKDPDSLPLWKHLNAMFRLTGYLTEILRFIDVRNAHLRGQVALPDGSNIEDASLKASWVLHRAWIRLLHYRSLSFGSKARGIEQLKEILVIARAQLEEELRLVPASTRQIVKSLLQFETTLGSLNLFLEALATKFGQYSVPNPGAKRPYKVSDFDIDADRVGALWSQITQHQRPDPLGQAINPLGPMLLWSQLLDRAAEFEEKNSRYYVEDHLFENRVIAEDEHWETVQQIISQYYAPDVIKDRNPDSVKQEYVKALARKVSQVNTHRRNFLMLRDWSKKRPWKQLYWVFDTVTTDSWREHIEDFYNTIEGLKAAPLNTLDGKEDNASEFITRVEADPESEPNLFANVFPIHPIPSHDPDKYVGPYFGNCVYCLEDYKPGELWLRFFCDHFVHYDCGRNAWDNPGNPDFRCPLCRHVQSWQLHQVAGIVPEAIDLWDNNDLVDAAELAAHPIVQMEGTPWDDGEGFRELYWSSEAQHLNNSENWDPEIPRSLHDEMAQMRDARRKRVIRARKERMERNEDYASLEDSQILSLHSESWH</sequence>
<dbReference type="AlphaFoldDB" id="A0A5M9K1E8"/>